<dbReference type="OrthoDB" id="1002014at2"/>
<dbReference type="RefSeq" id="WP_136496526.1">
    <property type="nucleotide sequence ID" value="NZ_CP046052.1"/>
</dbReference>
<sequence length="222" mass="21712">MGLDPNGGNIVSLGIHGYQTATGIGWSNTAIGIGMDVDSTTRSGANIWLNANGYVGIGTASPTSLLHLSSGIGIPIIQLDAGSGEVAQIGRASAFLYPGGNTDLGINAPAGQRLMLGVAGTPDLTILNGGNIGIGTTSPGSSLQVNGGAAIGYSTNTAAPSNGMLVSGQIGVGKASPAADVKADINGAAKVAGTGSETCASATAIGKFRYNASKGYFEICSP</sequence>
<keyword evidence="2" id="KW-1185">Reference proteome</keyword>
<protein>
    <submittedName>
        <fullName evidence="1">Uncharacterized protein</fullName>
    </submittedName>
</protein>
<dbReference type="KEGG" id="mhey:H2LOC_011505"/>
<evidence type="ECO:0000313" key="2">
    <source>
        <dbReference type="Proteomes" id="UP000309061"/>
    </source>
</evidence>
<name>A0A6B8KCY1_9HYPH</name>
<dbReference type="Proteomes" id="UP000309061">
    <property type="component" value="Chromosome"/>
</dbReference>
<organism evidence="1 2">
    <name type="scientific">Methylocystis heyeri</name>
    <dbReference type="NCBI Taxonomy" id="391905"/>
    <lineage>
        <taxon>Bacteria</taxon>
        <taxon>Pseudomonadati</taxon>
        <taxon>Pseudomonadota</taxon>
        <taxon>Alphaproteobacteria</taxon>
        <taxon>Hyphomicrobiales</taxon>
        <taxon>Methylocystaceae</taxon>
        <taxon>Methylocystis</taxon>
    </lineage>
</organism>
<reference evidence="1 2" key="1">
    <citation type="submission" date="2019-11" db="EMBL/GenBank/DDBJ databases">
        <title>The genome sequence of Methylocystis heyeri.</title>
        <authorList>
            <person name="Oshkin I.Y."/>
            <person name="Miroshnikov K."/>
            <person name="Dedysh S.N."/>
        </authorList>
    </citation>
    <scope>NUCLEOTIDE SEQUENCE [LARGE SCALE GENOMIC DNA]</scope>
    <source>
        <strain evidence="1 2">H2</strain>
    </source>
</reference>
<dbReference type="AlphaFoldDB" id="A0A6B8KCY1"/>
<gene>
    <name evidence="1" type="ORF">H2LOC_011505</name>
</gene>
<proteinExistence type="predicted"/>
<evidence type="ECO:0000313" key="1">
    <source>
        <dbReference type="EMBL" id="QGM46274.1"/>
    </source>
</evidence>
<accession>A0A6B8KCY1</accession>
<dbReference type="EMBL" id="CP046052">
    <property type="protein sequence ID" value="QGM46274.1"/>
    <property type="molecule type" value="Genomic_DNA"/>
</dbReference>